<comment type="similarity">
    <text evidence="2">Belongs to the outer membrane factor (OMF) (TC 1.B.17) family.</text>
</comment>
<dbReference type="PANTHER" id="PTHR30026:SF20">
    <property type="entry name" value="OUTER MEMBRANE PROTEIN TOLC"/>
    <property type="match status" value="1"/>
</dbReference>
<feature type="chain" id="PRO_5020558912" evidence="9">
    <location>
        <begin position="21"/>
        <end position="435"/>
    </location>
</feature>
<dbReference type="AlphaFoldDB" id="A0A4R2KMH0"/>
<sequence length="435" mass="48379">MVLRLALFFLALQTSVAATAMDTLLDVYGLALENDPNINIARLRVEGGEAGSQIARGSLLPQVTASGQWTDNQVAFDDAQGTRQNFPGERRNIQLRQMLFNWQSISASRRASRVVDQRENELLEALGQLSIDVSERYLNVLLADRNVELLQAEKTLVEEQLEEATALYERKLARITDLLETRARVDTVRTELIDAENEAALAREEITALTGTGVAALADVRESAELPPLSGDIKTWEARAVSDNALLLSKQDAIEASRMSVEEQRGGHLPTADLVLSYQEADVGFDNLQSPPREVEYIGIEVSIPLFRGGATRGRMREAWSNYYIAQEEETAVRREVLKRVRSAWLTTTAAKRRVEASKLSVESANTSYEAMRKARGLGSATSAAVLEALHNRTRAQRDYWQAVYGYLFNWLSLQREAGALDADVLQQLDVLLSQ</sequence>
<keyword evidence="4" id="KW-1134">Transmembrane beta strand</keyword>
<dbReference type="GO" id="GO:0009279">
    <property type="term" value="C:cell outer membrane"/>
    <property type="evidence" value="ECO:0007669"/>
    <property type="project" value="UniProtKB-SubCell"/>
</dbReference>
<evidence type="ECO:0000313" key="10">
    <source>
        <dbReference type="EMBL" id="TCO73747.1"/>
    </source>
</evidence>
<accession>A0A4R2KMH0</accession>
<dbReference type="InterPro" id="IPR051906">
    <property type="entry name" value="TolC-like"/>
</dbReference>
<dbReference type="Proteomes" id="UP000294980">
    <property type="component" value="Unassembled WGS sequence"/>
</dbReference>
<protein>
    <submittedName>
        <fullName evidence="10">Outer membrane protein</fullName>
    </submittedName>
</protein>
<dbReference type="Pfam" id="PF02321">
    <property type="entry name" value="OEP"/>
    <property type="match status" value="2"/>
</dbReference>
<reference evidence="10 11" key="1">
    <citation type="submission" date="2019-03" db="EMBL/GenBank/DDBJ databases">
        <title>Genomic Encyclopedia of Type Strains, Phase IV (KMG-IV): sequencing the most valuable type-strain genomes for metagenomic binning, comparative biology and taxonomic classification.</title>
        <authorList>
            <person name="Goeker M."/>
        </authorList>
    </citation>
    <scope>NUCLEOTIDE SEQUENCE [LARGE SCALE GENOMIC DNA]</scope>
    <source>
        <strain evidence="10 11">DSM 23344</strain>
    </source>
</reference>
<comment type="subcellular location">
    <subcellularLocation>
        <location evidence="1">Cell outer membrane</location>
    </subcellularLocation>
</comment>
<organism evidence="10 11">
    <name type="scientific">Chromatocurvus halotolerans</name>
    <dbReference type="NCBI Taxonomy" id="1132028"/>
    <lineage>
        <taxon>Bacteria</taxon>
        <taxon>Pseudomonadati</taxon>
        <taxon>Pseudomonadota</taxon>
        <taxon>Gammaproteobacteria</taxon>
        <taxon>Cellvibrionales</taxon>
        <taxon>Halieaceae</taxon>
        <taxon>Chromatocurvus</taxon>
    </lineage>
</organism>
<dbReference type="InterPro" id="IPR010130">
    <property type="entry name" value="T1SS_OMP_TolC"/>
</dbReference>
<dbReference type="GO" id="GO:0015562">
    <property type="term" value="F:efflux transmembrane transporter activity"/>
    <property type="evidence" value="ECO:0007669"/>
    <property type="project" value="InterPro"/>
</dbReference>
<dbReference type="EMBL" id="SLWX01000015">
    <property type="protein sequence ID" value="TCO73747.1"/>
    <property type="molecule type" value="Genomic_DNA"/>
</dbReference>
<evidence type="ECO:0000256" key="2">
    <source>
        <dbReference type="ARBA" id="ARBA00007613"/>
    </source>
</evidence>
<dbReference type="OrthoDB" id="9813458at2"/>
<evidence type="ECO:0000256" key="3">
    <source>
        <dbReference type="ARBA" id="ARBA00022448"/>
    </source>
</evidence>
<evidence type="ECO:0000256" key="9">
    <source>
        <dbReference type="SAM" id="SignalP"/>
    </source>
</evidence>
<keyword evidence="9" id="KW-0732">Signal</keyword>
<dbReference type="GO" id="GO:0015288">
    <property type="term" value="F:porin activity"/>
    <property type="evidence" value="ECO:0007669"/>
    <property type="project" value="TreeGrafter"/>
</dbReference>
<evidence type="ECO:0000256" key="1">
    <source>
        <dbReference type="ARBA" id="ARBA00004442"/>
    </source>
</evidence>
<evidence type="ECO:0000256" key="4">
    <source>
        <dbReference type="ARBA" id="ARBA00022452"/>
    </source>
</evidence>
<keyword evidence="11" id="KW-1185">Reference proteome</keyword>
<keyword evidence="5" id="KW-0812">Transmembrane</keyword>
<dbReference type="InterPro" id="IPR003423">
    <property type="entry name" value="OMP_efflux"/>
</dbReference>
<keyword evidence="3" id="KW-0813">Transport</keyword>
<evidence type="ECO:0000256" key="7">
    <source>
        <dbReference type="ARBA" id="ARBA00023237"/>
    </source>
</evidence>
<dbReference type="SUPFAM" id="SSF56954">
    <property type="entry name" value="Outer membrane efflux proteins (OEP)"/>
    <property type="match status" value="1"/>
</dbReference>
<name>A0A4R2KMH0_9GAMM</name>
<dbReference type="GO" id="GO:1990281">
    <property type="term" value="C:efflux pump complex"/>
    <property type="evidence" value="ECO:0007669"/>
    <property type="project" value="TreeGrafter"/>
</dbReference>
<feature type="coiled-coil region" evidence="8">
    <location>
        <begin position="147"/>
        <end position="212"/>
    </location>
</feature>
<evidence type="ECO:0000256" key="8">
    <source>
        <dbReference type="SAM" id="Coils"/>
    </source>
</evidence>
<feature type="signal peptide" evidence="9">
    <location>
        <begin position="1"/>
        <end position="20"/>
    </location>
</feature>
<keyword evidence="7" id="KW-0998">Cell outer membrane</keyword>
<keyword evidence="6" id="KW-0472">Membrane</keyword>
<evidence type="ECO:0000256" key="5">
    <source>
        <dbReference type="ARBA" id="ARBA00022692"/>
    </source>
</evidence>
<dbReference type="NCBIfam" id="TIGR01844">
    <property type="entry name" value="type_I_sec_TolC"/>
    <property type="match status" value="1"/>
</dbReference>
<comment type="caution">
    <text evidence="10">The sequence shown here is derived from an EMBL/GenBank/DDBJ whole genome shotgun (WGS) entry which is preliminary data.</text>
</comment>
<evidence type="ECO:0000256" key="6">
    <source>
        <dbReference type="ARBA" id="ARBA00023136"/>
    </source>
</evidence>
<gene>
    <name evidence="10" type="ORF">EV688_11564</name>
</gene>
<dbReference type="RefSeq" id="WP_117319332.1">
    <property type="nucleotide sequence ID" value="NZ_QQSW01000024.1"/>
</dbReference>
<proteinExistence type="inferred from homology"/>
<keyword evidence="8" id="KW-0175">Coiled coil</keyword>
<dbReference type="PANTHER" id="PTHR30026">
    <property type="entry name" value="OUTER MEMBRANE PROTEIN TOLC"/>
    <property type="match status" value="1"/>
</dbReference>
<evidence type="ECO:0000313" key="11">
    <source>
        <dbReference type="Proteomes" id="UP000294980"/>
    </source>
</evidence>
<dbReference type="Gene3D" id="1.20.1600.10">
    <property type="entry name" value="Outer membrane efflux proteins (OEP)"/>
    <property type="match status" value="1"/>
</dbReference>